<dbReference type="AlphaFoldDB" id="A0A9X3B9P2"/>
<accession>A0A9X3B9P2</accession>
<reference evidence="1" key="1">
    <citation type="submission" date="2022-08" db="EMBL/GenBank/DDBJ databases">
        <title>Chelativorans sichuanense sp. nov., a paraffin oil-degrading bacterium isolated from a mixture of oil-based drill cuttings and paddy soil.</title>
        <authorList>
            <person name="Yu J."/>
            <person name="Liu H."/>
            <person name="Chen Q."/>
        </authorList>
    </citation>
    <scope>NUCLEOTIDE SEQUENCE</scope>
    <source>
        <strain evidence="1">SCAU 2101</strain>
    </source>
</reference>
<gene>
    <name evidence="1" type="ORF">NYR54_10545</name>
</gene>
<protein>
    <submittedName>
        <fullName evidence="1">Entericidin</fullName>
    </submittedName>
</protein>
<dbReference type="Proteomes" id="UP001149009">
    <property type="component" value="Unassembled WGS sequence"/>
</dbReference>
<name>A0A9X3B9P2_9HYPH</name>
<evidence type="ECO:0000313" key="2">
    <source>
        <dbReference type="Proteomes" id="UP001149009"/>
    </source>
</evidence>
<keyword evidence="2" id="KW-1185">Reference proteome</keyword>
<organism evidence="1 2">
    <name type="scientific">Chelativorans petroleitrophicus</name>
    <dbReference type="NCBI Taxonomy" id="2975484"/>
    <lineage>
        <taxon>Bacteria</taxon>
        <taxon>Pseudomonadati</taxon>
        <taxon>Pseudomonadota</taxon>
        <taxon>Alphaproteobacteria</taxon>
        <taxon>Hyphomicrobiales</taxon>
        <taxon>Phyllobacteriaceae</taxon>
        <taxon>Chelativorans</taxon>
    </lineage>
</organism>
<sequence>MHASIIARIFGLIAVIGLVAGCANTIRGVGQDTANAVDATQQAGRNVGSAAQY</sequence>
<dbReference type="EMBL" id="JAODNV010000010">
    <property type="protein sequence ID" value="MCT8990726.1"/>
    <property type="molecule type" value="Genomic_DNA"/>
</dbReference>
<comment type="caution">
    <text evidence="1">The sequence shown here is derived from an EMBL/GenBank/DDBJ whole genome shotgun (WGS) entry which is preliminary data.</text>
</comment>
<dbReference type="RefSeq" id="WP_261515602.1">
    <property type="nucleotide sequence ID" value="NZ_JAODNV010000010.1"/>
</dbReference>
<evidence type="ECO:0000313" key="1">
    <source>
        <dbReference type="EMBL" id="MCT8990726.1"/>
    </source>
</evidence>
<proteinExistence type="predicted"/>